<dbReference type="Pfam" id="PF04222">
    <property type="entry name" value="DUF416"/>
    <property type="match status" value="1"/>
</dbReference>
<protein>
    <submittedName>
        <fullName evidence="1">Uncharacterized protein YjaG (DUF416 family)</fullName>
    </submittedName>
</protein>
<dbReference type="AlphaFoldDB" id="A0A4Q7ZJT7"/>
<dbReference type="InterPro" id="IPR007338">
    <property type="entry name" value="DUF416"/>
</dbReference>
<evidence type="ECO:0000313" key="1">
    <source>
        <dbReference type="EMBL" id="RZU50761.1"/>
    </source>
</evidence>
<name>A0A4Q7ZJT7_9ACTN</name>
<dbReference type="Gene3D" id="1.20.1590.10">
    <property type="entry name" value="YP_001051499.1 domain like"/>
    <property type="match status" value="1"/>
</dbReference>
<dbReference type="Proteomes" id="UP000292564">
    <property type="component" value="Unassembled WGS sequence"/>
</dbReference>
<dbReference type="EMBL" id="SHKY01000001">
    <property type="protein sequence ID" value="RZU50761.1"/>
    <property type="molecule type" value="Genomic_DNA"/>
</dbReference>
<proteinExistence type="predicted"/>
<organism evidence="1 2">
    <name type="scientific">Krasilnikovia cinnamomea</name>
    <dbReference type="NCBI Taxonomy" id="349313"/>
    <lineage>
        <taxon>Bacteria</taxon>
        <taxon>Bacillati</taxon>
        <taxon>Actinomycetota</taxon>
        <taxon>Actinomycetes</taxon>
        <taxon>Micromonosporales</taxon>
        <taxon>Micromonosporaceae</taxon>
        <taxon>Krasilnikovia</taxon>
    </lineage>
</organism>
<sequence length="199" mass="21804">MRFDGEQLRASLGALTSWQRVAFAVSCVEVLVPSYARFSEIEEVGDPELVRTVVDAVWSSLGTSDGFSMPPDLPSPDAVKELLPTEDDWNEWAPQAEDAIAALVYLLELIRSDDVEMAAYTSERAYAAVDEFTAREQELEVLDASDRESLLESASIQTELQRQATTLDILRNRGADSSAIAELRVLAQRAPIGGPIEGD</sequence>
<reference evidence="1 2" key="1">
    <citation type="submission" date="2019-02" db="EMBL/GenBank/DDBJ databases">
        <title>Sequencing the genomes of 1000 actinobacteria strains.</title>
        <authorList>
            <person name="Klenk H.-P."/>
        </authorList>
    </citation>
    <scope>NUCLEOTIDE SEQUENCE [LARGE SCALE GENOMIC DNA]</scope>
    <source>
        <strain evidence="1 2">DSM 45162</strain>
    </source>
</reference>
<evidence type="ECO:0000313" key="2">
    <source>
        <dbReference type="Proteomes" id="UP000292564"/>
    </source>
</evidence>
<comment type="caution">
    <text evidence="1">The sequence shown here is derived from an EMBL/GenBank/DDBJ whole genome shotgun (WGS) entry which is preliminary data.</text>
</comment>
<keyword evidence="2" id="KW-1185">Reference proteome</keyword>
<dbReference type="InterPro" id="IPR023381">
    <property type="entry name" value="YP001051499.1-like_dom_sf"/>
</dbReference>
<gene>
    <name evidence="1" type="ORF">EV385_2544</name>
</gene>
<accession>A0A4Q7ZJT7</accession>